<evidence type="ECO:0000313" key="1">
    <source>
        <dbReference type="EMBL" id="ABC34920.1"/>
    </source>
</evidence>
<name>Q2T6R0_BURTA</name>
<dbReference type="AlphaFoldDB" id="Q2T6R0"/>
<protein>
    <recommendedName>
        <fullName evidence="3">Preprotein translocase subunit SecA</fullName>
    </recommendedName>
</protein>
<evidence type="ECO:0000313" key="2">
    <source>
        <dbReference type="Proteomes" id="UP000001930"/>
    </source>
</evidence>
<gene>
    <name evidence="1" type="ordered locus">BTH_II0942</name>
</gene>
<dbReference type="EMBL" id="CP000085">
    <property type="protein sequence ID" value="ABC34920.1"/>
    <property type="molecule type" value="Genomic_DNA"/>
</dbReference>
<dbReference type="HOGENOM" id="CLU_173841_4_0_4"/>
<dbReference type="Proteomes" id="UP000001930">
    <property type="component" value="Chromosome II"/>
</dbReference>
<accession>Q2T6R0</accession>
<keyword evidence="2" id="KW-1185">Reference proteome</keyword>
<sequence>MMLTPHELSTLLCVARSPEGVDVANPEFASLVEMGLAMTVDRGQPSVPGSLLTSRGRALLERIACARASGARRH</sequence>
<organism evidence="1 2">
    <name type="scientific">Burkholderia thailandensis (strain ATCC 700388 / DSM 13276 / CCUG 48851 / CIP 106301 / E264)</name>
    <dbReference type="NCBI Taxonomy" id="271848"/>
    <lineage>
        <taxon>Bacteria</taxon>
        <taxon>Pseudomonadati</taxon>
        <taxon>Pseudomonadota</taxon>
        <taxon>Betaproteobacteria</taxon>
        <taxon>Burkholderiales</taxon>
        <taxon>Burkholderiaceae</taxon>
        <taxon>Burkholderia</taxon>
        <taxon>pseudomallei group</taxon>
    </lineage>
</organism>
<proteinExistence type="predicted"/>
<evidence type="ECO:0008006" key="3">
    <source>
        <dbReference type="Google" id="ProtNLM"/>
    </source>
</evidence>
<dbReference type="KEGG" id="bte:BTH_II0942"/>
<reference evidence="1 2" key="1">
    <citation type="journal article" date="2005" name="BMC Genomics">
        <title>Bacterial genome adaptation to niches: divergence of the potential virulence genes in three Burkholderia species of different survival strategies.</title>
        <authorList>
            <person name="Kim H.S."/>
            <person name="Schell M.A."/>
            <person name="Yu Y."/>
            <person name="Ulrich R.L."/>
            <person name="Sarria S.H."/>
            <person name="Nierman W.C."/>
            <person name="DeShazer D."/>
        </authorList>
    </citation>
    <scope>NUCLEOTIDE SEQUENCE [LARGE SCALE GENOMIC DNA]</scope>
    <source>
        <strain evidence="2">ATCC 700388 / DSM 13276 / CCUG 48851 / CIP 106301 / E264</strain>
    </source>
</reference>